<evidence type="ECO:0000256" key="1">
    <source>
        <dbReference type="SAM" id="MobiDB-lite"/>
    </source>
</evidence>
<organism evidence="3 4">
    <name type="scientific">Macrostomum lignano</name>
    <dbReference type="NCBI Taxonomy" id="282301"/>
    <lineage>
        <taxon>Eukaryota</taxon>
        <taxon>Metazoa</taxon>
        <taxon>Spiralia</taxon>
        <taxon>Lophotrochozoa</taxon>
        <taxon>Platyhelminthes</taxon>
        <taxon>Rhabditophora</taxon>
        <taxon>Macrostomorpha</taxon>
        <taxon>Macrostomida</taxon>
        <taxon>Macrostomidae</taxon>
        <taxon>Macrostomum</taxon>
    </lineage>
</organism>
<dbReference type="Proteomes" id="UP000095280">
    <property type="component" value="Unplaced"/>
</dbReference>
<accession>A0A1I8I1Q8</accession>
<sequence>MGRRAVGTTKTGRFMNPTDQARKEARKRELKKNKKQRMQVRTSVLKARQPDQILIELEEYDKMELDPSAEADIGGGSAVGFSDGERLALRVIQEKRRKLLETYDRILSMVQRESPDEAGKLVAARQEYEQRRQQRALFYEQVRAAENVDTSSIPLPSLPPGATQAPGFPPVFPGGAIPPPSSVFSADGGLLPGILKASAPPPRKKPDRKPAGPPPGPPPDLSDCEDEPPSAKPPPAQPQQQKSIRFSDEPAPPGEKAPAPAP</sequence>
<name>A0A1I8I1Q8_9PLAT</name>
<dbReference type="WBParaSite" id="maker-uti_cns_0009396-snap-gene-0.6-mRNA-1">
    <property type="protein sequence ID" value="maker-uti_cns_0009396-snap-gene-0.6-mRNA-1"/>
    <property type="gene ID" value="maker-uti_cns_0009396-snap-gene-0.6"/>
</dbReference>
<feature type="region of interest" description="Disordered" evidence="1">
    <location>
        <begin position="151"/>
        <end position="262"/>
    </location>
</feature>
<protein>
    <submittedName>
        <fullName evidence="4">WW domain-binding protein 11</fullName>
    </submittedName>
</protein>
<evidence type="ECO:0000259" key="2">
    <source>
        <dbReference type="Pfam" id="PF09429"/>
    </source>
</evidence>
<feature type="compositionally biased region" description="Basic residues" evidence="1">
    <location>
        <begin position="28"/>
        <end position="38"/>
    </location>
</feature>
<dbReference type="AlphaFoldDB" id="A0A1I8I1Q8"/>
<feature type="compositionally biased region" description="Pro residues" evidence="1">
    <location>
        <begin position="250"/>
        <end position="262"/>
    </location>
</feature>
<feature type="compositionally biased region" description="Pro residues" evidence="1">
    <location>
        <begin position="167"/>
        <end position="181"/>
    </location>
</feature>
<evidence type="ECO:0000313" key="4">
    <source>
        <dbReference type="WBParaSite" id="maker-uti_cns_0009396-snap-gene-0.6-mRNA-1"/>
    </source>
</evidence>
<feature type="region of interest" description="Disordered" evidence="1">
    <location>
        <begin position="1"/>
        <end position="43"/>
    </location>
</feature>
<dbReference type="GO" id="GO:0006396">
    <property type="term" value="P:RNA processing"/>
    <property type="evidence" value="ECO:0007669"/>
    <property type="project" value="InterPro"/>
</dbReference>
<feature type="compositionally biased region" description="Pro residues" evidence="1">
    <location>
        <begin position="211"/>
        <end position="220"/>
    </location>
</feature>
<keyword evidence="3" id="KW-1185">Reference proteome</keyword>
<proteinExistence type="predicted"/>
<evidence type="ECO:0000313" key="3">
    <source>
        <dbReference type="Proteomes" id="UP000095280"/>
    </source>
</evidence>
<dbReference type="Pfam" id="PF09429">
    <property type="entry name" value="Wbp11"/>
    <property type="match status" value="1"/>
</dbReference>
<reference evidence="4" key="1">
    <citation type="submission" date="2016-11" db="UniProtKB">
        <authorList>
            <consortium name="WormBaseParasite"/>
        </authorList>
    </citation>
    <scope>IDENTIFICATION</scope>
</reference>
<feature type="domain" description="Wbp11/ELF5/Saf1 N-terminal" evidence="2">
    <location>
        <begin position="12"/>
        <end position="71"/>
    </location>
</feature>
<dbReference type="InterPro" id="IPR019007">
    <property type="entry name" value="Wbp11/ELF5/Saf1_N"/>
</dbReference>